<comment type="pathway">
    <text evidence="1">Carbohydrate acid metabolism.</text>
</comment>
<dbReference type="FunFam" id="3.40.50.300:FF:000522">
    <property type="entry name" value="Gluconokinase"/>
    <property type="match status" value="1"/>
</dbReference>
<evidence type="ECO:0000256" key="4">
    <source>
        <dbReference type="ARBA" id="ARBA00022679"/>
    </source>
</evidence>
<evidence type="ECO:0000256" key="9">
    <source>
        <dbReference type="ARBA" id="ARBA00048090"/>
    </source>
</evidence>
<dbReference type="Pfam" id="PF13671">
    <property type="entry name" value="AAA_33"/>
    <property type="match status" value="1"/>
</dbReference>
<dbReference type="GO" id="GO:0019521">
    <property type="term" value="P:D-gluconate metabolic process"/>
    <property type="evidence" value="ECO:0007669"/>
    <property type="project" value="UniProtKB-KW"/>
</dbReference>
<evidence type="ECO:0000256" key="7">
    <source>
        <dbReference type="ARBA" id="ARBA00022840"/>
    </source>
</evidence>
<name>N1V9E5_9MICC</name>
<keyword evidence="7 10" id="KW-0067">ATP-binding</keyword>
<dbReference type="GO" id="GO:0005737">
    <property type="term" value="C:cytoplasm"/>
    <property type="evidence" value="ECO:0007669"/>
    <property type="project" value="TreeGrafter"/>
</dbReference>
<evidence type="ECO:0000256" key="3">
    <source>
        <dbReference type="ARBA" id="ARBA00012054"/>
    </source>
</evidence>
<evidence type="ECO:0000256" key="6">
    <source>
        <dbReference type="ARBA" id="ARBA00022777"/>
    </source>
</evidence>
<evidence type="ECO:0000256" key="1">
    <source>
        <dbReference type="ARBA" id="ARBA00004761"/>
    </source>
</evidence>
<dbReference type="NCBIfam" id="TIGR01313">
    <property type="entry name" value="therm_gnt_kin"/>
    <property type="match status" value="1"/>
</dbReference>
<keyword evidence="8" id="KW-0311">Gluconate utilization</keyword>
<evidence type="ECO:0000256" key="5">
    <source>
        <dbReference type="ARBA" id="ARBA00022741"/>
    </source>
</evidence>
<dbReference type="GO" id="GO:0005524">
    <property type="term" value="F:ATP binding"/>
    <property type="evidence" value="ECO:0007669"/>
    <property type="project" value="UniProtKB-KW"/>
</dbReference>
<evidence type="ECO:0000256" key="10">
    <source>
        <dbReference type="RuleBase" id="RU363066"/>
    </source>
</evidence>
<keyword evidence="5 10" id="KW-0547">Nucleotide-binding</keyword>
<dbReference type="Proteomes" id="UP000010729">
    <property type="component" value="Unassembled WGS sequence"/>
</dbReference>
<dbReference type="InterPro" id="IPR006001">
    <property type="entry name" value="Therm_gnt_kin"/>
</dbReference>
<dbReference type="CDD" id="cd02021">
    <property type="entry name" value="GntK"/>
    <property type="match status" value="1"/>
</dbReference>
<comment type="similarity">
    <text evidence="2 10">Belongs to the gluconokinase GntK/GntV family.</text>
</comment>
<dbReference type="InterPro" id="IPR027417">
    <property type="entry name" value="P-loop_NTPase"/>
</dbReference>
<comment type="catalytic activity">
    <reaction evidence="9 10">
        <text>D-gluconate + ATP = 6-phospho-D-gluconate + ADP + H(+)</text>
        <dbReference type="Rhea" id="RHEA:19433"/>
        <dbReference type="ChEBI" id="CHEBI:15378"/>
        <dbReference type="ChEBI" id="CHEBI:18391"/>
        <dbReference type="ChEBI" id="CHEBI:30616"/>
        <dbReference type="ChEBI" id="CHEBI:58759"/>
        <dbReference type="ChEBI" id="CHEBI:456216"/>
        <dbReference type="EC" id="2.7.1.12"/>
    </reaction>
</comment>
<evidence type="ECO:0000256" key="8">
    <source>
        <dbReference type="ARBA" id="ARBA00023064"/>
    </source>
</evidence>
<evidence type="ECO:0000313" key="12">
    <source>
        <dbReference type="Proteomes" id="UP000010729"/>
    </source>
</evidence>
<comment type="caution">
    <text evidence="11">The sequence shown here is derived from an EMBL/GenBank/DDBJ whole genome shotgun (WGS) entry which is preliminary data.</text>
</comment>
<dbReference type="EC" id="2.7.1.12" evidence="3 10"/>
<evidence type="ECO:0000313" key="11">
    <source>
        <dbReference type="EMBL" id="EMY34883.1"/>
    </source>
</evidence>
<organism evidence="11 12">
    <name type="scientific">Arthrobacter crystallopoietes BAB-32</name>
    <dbReference type="NCBI Taxonomy" id="1246476"/>
    <lineage>
        <taxon>Bacteria</taxon>
        <taxon>Bacillati</taxon>
        <taxon>Actinomycetota</taxon>
        <taxon>Actinomycetes</taxon>
        <taxon>Micrococcales</taxon>
        <taxon>Micrococcaceae</taxon>
        <taxon>Crystallibacter</taxon>
    </lineage>
</organism>
<evidence type="ECO:0000256" key="2">
    <source>
        <dbReference type="ARBA" id="ARBA00008420"/>
    </source>
</evidence>
<dbReference type="SUPFAM" id="SSF52540">
    <property type="entry name" value="P-loop containing nucleoside triphosphate hydrolases"/>
    <property type="match status" value="1"/>
</dbReference>
<keyword evidence="6 10" id="KW-0418">Kinase</keyword>
<gene>
    <name evidence="11" type="ORF">D477_007294</name>
</gene>
<dbReference type="GO" id="GO:0046316">
    <property type="term" value="F:gluconokinase activity"/>
    <property type="evidence" value="ECO:0007669"/>
    <property type="project" value="UniProtKB-EC"/>
</dbReference>
<accession>N1V9E5</accession>
<dbReference type="PANTHER" id="PTHR43442:SF3">
    <property type="entry name" value="GLUCONOKINASE-RELATED"/>
    <property type="match status" value="1"/>
</dbReference>
<sequence>MEAEVEPMPQEPTHLVVMGVSGSGKSTIAELLRKRLGWDFAEADEFHPEANIRKMTQGTALTDEDRWPWLRAMQAWMTEHAAVGESTIVTCSALKRTYRDLLREADGVVLFVHLDGDPAVIGERMEHRSGHFMPKSLLPDQLNTLEPLAPDEGGIRVSIEQTPEEIANETLERLGLA</sequence>
<dbReference type="AlphaFoldDB" id="N1V9E5"/>
<keyword evidence="12" id="KW-1185">Reference proteome</keyword>
<reference evidence="11 12" key="1">
    <citation type="journal article" date="2013" name="Genome Announc.">
        <title>Draft Genome Sequence of Arthrobacter crystallopoietes Strain BAB-32, Revealing Genes for Bioremediation.</title>
        <authorList>
            <person name="Joshi M.N."/>
            <person name="Pandit A.S."/>
            <person name="Sharma A."/>
            <person name="Pandya R.V."/>
            <person name="Desai S.M."/>
            <person name="Saxena A.K."/>
            <person name="Bagatharia S.B."/>
        </authorList>
    </citation>
    <scope>NUCLEOTIDE SEQUENCE [LARGE SCALE GENOMIC DNA]</scope>
    <source>
        <strain evidence="11 12">BAB-32</strain>
    </source>
</reference>
<dbReference type="Gene3D" id="3.40.50.300">
    <property type="entry name" value="P-loop containing nucleotide triphosphate hydrolases"/>
    <property type="match status" value="1"/>
</dbReference>
<keyword evidence="4 10" id="KW-0808">Transferase</keyword>
<dbReference type="PANTHER" id="PTHR43442">
    <property type="entry name" value="GLUCONOKINASE-RELATED"/>
    <property type="match status" value="1"/>
</dbReference>
<proteinExistence type="inferred from homology"/>
<dbReference type="EMBL" id="ANPE02000096">
    <property type="protein sequence ID" value="EMY34883.1"/>
    <property type="molecule type" value="Genomic_DNA"/>
</dbReference>
<protein>
    <recommendedName>
        <fullName evidence="3 10">Gluconokinase</fullName>
        <ecNumber evidence="3 10">2.7.1.12</ecNumber>
    </recommendedName>
</protein>